<gene>
    <name evidence="2" type="ORF">B0T25DRAFT_15828</name>
</gene>
<keyword evidence="3" id="KW-1185">Reference proteome</keyword>
<dbReference type="EMBL" id="JAUIQD010000001">
    <property type="protein sequence ID" value="KAK3362754.1"/>
    <property type="molecule type" value="Genomic_DNA"/>
</dbReference>
<dbReference type="AlphaFoldDB" id="A0AAJ0HUB0"/>
<reference evidence="2" key="1">
    <citation type="journal article" date="2023" name="Mol. Phylogenet. Evol.">
        <title>Genome-scale phylogeny and comparative genomics of the fungal order Sordariales.</title>
        <authorList>
            <person name="Hensen N."/>
            <person name="Bonometti L."/>
            <person name="Westerberg I."/>
            <person name="Brannstrom I.O."/>
            <person name="Guillou S."/>
            <person name="Cros-Aarteil S."/>
            <person name="Calhoun S."/>
            <person name="Haridas S."/>
            <person name="Kuo A."/>
            <person name="Mondo S."/>
            <person name="Pangilinan J."/>
            <person name="Riley R."/>
            <person name="LaButti K."/>
            <person name="Andreopoulos B."/>
            <person name="Lipzen A."/>
            <person name="Chen C."/>
            <person name="Yan M."/>
            <person name="Daum C."/>
            <person name="Ng V."/>
            <person name="Clum A."/>
            <person name="Steindorff A."/>
            <person name="Ohm R.A."/>
            <person name="Martin F."/>
            <person name="Silar P."/>
            <person name="Natvig D.O."/>
            <person name="Lalanne C."/>
            <person name="Gautier V."/>
            <person name="Ament-Velasquez S.L."/>
            <person name="Kruys A."/>
            <person name="Hutchinson M.I."/>
            <person name="Powell A.J."/>
            <person name="Barry K."/>
            <person name="Miller A.N."/>
            <person name="Grigoriev I.V."/>
            <person name="Debuchy R."/>
            <person name="Gladieux P."/>
            <person name="Hiltunen Thoren M."/>
            <person name="Johannesson H."/>
        </authorList>
    </citation>
    <scope>NUCLEOTIDE SEQUENCE</scope>
    <source>
        <strain evidence="2">CBS 955.72</strain>
    </source>
</reference>
<organism evidence="2 3">
    <name type="scientific">Lasiosphaeria hispida</name>
    <dbReference type="NCBI Taxonomy" id="260671"/>
    <lineage>
        <taxon>Eukaryota</taxon>
        <taxon>Fungi</taxon>
        <taxon>Dikarya</taxon>
        <taxon>Ascomycota</taxon>
        <taxon>Pezizomycotina</taxon>
        <taxon>Sordariomycetes</taxon>
        <taxon>Sordariomycetidae</taxon>
        <taxon>Sordariales</taxon>
        <taxon>Lasiosphaeriaceae</taxon>
        <taxon>Lasiosphaeria</taxon>
    </lineage>
</organism>
<sequence>MASITSRSTTSPSVSASSVVPSASTMPTSAMSAKDSDPPIVRFTNTQDLFDVINSTPGDFLVATNVSPNQFTEIECERDTGRNTGQKKRHRKFRFLRYNTNSRILIITIPTDVHEALHLGLYMRYRDQLVQNGRQRSWEDIGTATRRAEQGHPGGDGGEGDSTGGPKPERGNNGAWPTLVIESGDSESLGELHNDMRWWFSTSDHQVKIVLLAKCDDTRSVIILEKWEEDAQTRLGATTTRRFAANQQTPTLRQSITITQNATTNPVSYNVTRGALILSFRFLFLRDPGPGEADFIVSVQDLEDYAADVLEPSVRLAANQNRHSRPQYTNFTGQIQPVKSGSPTATQEFHGVHLPQGNKG</sequence>
<evidence type="ECO:0000256" key="1">
    <source>
        <dbReference type="SAM" id="MobiDB-lite"/>
    </source>
</evidence>
<feature type="region of interest" description="Disordered" evidence="1">
    <location>
        <begin position="145"/>
        <end position="177"/>
    </location>
</feature>
<accession>A0AAJ0HUB0</accession>
<dbReference type="Proteomes" id="UP001275084">
    <property type="component" value="Unassembled WGS sequence"/>
</dbReference>
<feature type="compositionally biased region" description="Polar residues" evidence="1">
    <location>
        <begin position="326"/>
        <end position="347"/>
    </location>
</feature>
<feature type="region of interest" description="Disordered" evidence="1">
    <location>
        <begin position="326"/>
        <end position="360"/>
    </location>
</feature>
<feature type="compositionally biased region" description="Low complexity" evidence="1">
    <location>
        <begin position="1"/>
        <end position="33"/>
    </location>
</feature>
<proteinExistence type="predicted"/>
<evidence type="ECO:0000313" key="3">
    <source>
        <dbReference type="Proteomes" id="UP001275084"/>
    </source>
</evidence>
<name>A0AAJ0HUB0_9PEZI</name>
<reference evidence="2" key="2">
    <citation type="submission" date="2023-06" db="EMBL/GenBank/DDBJ databases">
        <authorList>
            <consortium name="Lawrence Berkeley National Laboratory"/>
            <person name="Haridas S."/>
            <person name="Hensen N."/>
            <person name="Bonometti L."/>
            <person name="Westerberg I."/>
            <person name="Brannstrom I.O."/>
            <person name="Guillou S."/>
            <person name="Cros-Aarteil S."/>
            <person name="Calhoun S."/>
            <person name="Kuo A."/>
            <person name="Mondo S."/>
            <person name="Pangilinan J."/>
            <person name="Riley R."/>
            <person name="Labutti K."/>
            <person name="Andreopoulos B."/>
            <person name="Lipzen A."/>
            <person name="Chen C."/>
            <person name="Yanf M."/>
            <person name="Daum C."/>
            <person name="Ng V."/>
            <person name="Clum A."/>
            <person name="Steindorff A."/>
            <person name="Ohm R."/>
            <person name="Martin F."/>
            <person name="Silar P."/>
            <person name="Natvig D."/>
            <person name="Lalanne C."/>
            <person name="Gautier V."/>
            <person name="Ament-Velasquez S.L."/>
            <person name="Kruys A."/>
            <person name="Hutchinson M.I."/>
            <person name="Powell A.J."/>
            <person name="Barry K."/>
            <person name="Miller A.N."/>
            <person name="Grigoriev I.V."/>
            <person name="Debuchy R."/>
            <person name="Gladieux P."/>
            <person name="Thoren M.H."/>
            <person name="Johannesson H."/>
        </authorList>
    </citation>
    <scope>NUCLEOTIDE SEQUENCE</scope>
    <source>
        <strain evidence="2">CBS 955.72</strain>
    </source>
</reference>
<feature type="region of interest" description="Disordered" evidence="1">
    <location>
        <begin position="1"/>
        <end position="38"/>
    </location>
</feature>
<feature type="compositionally biased region" description="Gly residues" evidence="1">
    <location>
        <begin position="152"/>
        <end position="163"/>
    </location>
</feature>
<protein>
    <submittedName>
        <fullName evidence="2">Uncharacterized protein</fullName>
    </submittedName>
</protein>
<evidence type="ECO:0000313" key="2">
    <source>
        <dbReference type="EMBL" id="KAK3362754.1"/>
    </source>
</evidence>
<comment type="caution">
    <text evidence="2">The sequence shown here is derived from an EMBL/GenBank/DDBJ whole genome shotgun (WGS) entry which is preliminary data.</text>
</comment>